<protein>
    <submittedName>
        <fullName evidence="10">Peptidase S53 propeptide</fullName>
    </submittedName>
</protein>
<dbReference type="InterPro" id="IPR036852">
    <property type="entry name" value="Peptidase_S8/S53_dom_sf"/>
</dbReference>
<keyword evidence="2" id="KW-0645">Protease</keyword>
<dbReference type="Pfam" id="PF16640">
    <property type="entry name" value="Big_3_5"/>
    <property type="match status" value="2"/>
</dbReference>
<dbReference type="Gene3D" id="2.60.40.10">
    <property type="entry name" value="Immunoglobulins"/>
    <property type="match status" value="1"/>
</dbReference>
<dbReference type="GO" id="GO:0004252">
    <property type="term" value="F:serine-type endopeptidase activity"/>
    <property type="evidence" value="ECO:0007669"/>
    <property type="project" value="InterPro"/>
</dbReference>
<dbReference type="SMART" id="SM00944">
    <property type="entry name" value="Pro-kuma_activ"/>
    <property type="match status" value="1"/>
</dbReference>
<dbReference type="CDD" id="cd04056">
    <property type="entry name" value="Peptidases_S53"/>
    <property type="match status" value="1"/>
</dbReference>
<keyword evidence="6" id="KW-0106">Calcium</keyword>
<dbReference type="InterPro" id="IPR050819">
    <property type="entry name" value="Tripeptidyl-peptidase_I"/>
</dbReference>
<keyword evidence="3" id="KW-0479">Metal-binding</keyword>
<comment type="cofactor">
    <cofactor evidence="1">
        <name>Ca(2+)</name>
        <dbReference type="ChEBI" id="CHEBI:29108"/>
    </cofactor>
</comment>
<feature type="transmembrane region" description="Helical" evidence="8">
    <location>
        <begin position="1585"/>
        <end position="1603"/>
    </location>
</feature>
<dbReference type="PROSITE" id="PS51695">
    <property type="entry name" value="SEDOLISIN"/>
    <property type="match status" value="1"/>
</dbReference>
<keyword evidence="5" id="KW-0720">Serine protease</keyword>
<keyword evidence="7" id="KW-0865">Zymogen</keyword>
<dbReference type="RefSeq" id="WP_013572891.1">
    <property type="nucleotide sequence ID" value="NC_015057.1"/>
</dbReference>
<feature type="domain" description="Peptidase S53" evidence="9">
    <location>
        <begin position="270"/>
        <end position="733"/>
    </location>
</feature>
<evidence type="ECO:0000256" key="6">
    <source>
        <dbReference type="ARBA" id="ARBA00022837"/>
    </source>
</evidence>
<dbReference type="InterPro" id="IPR032109">
    <property type="entry name" value="Big_3_5"/>
</dbReference>
<dbReference type="GO" id="GO:0046872">
    <property type="term" value="F:metal ion binding"/>
    <property type="evidence" value="ECO:0007669"/>
    <property type="project" value="UniProtKB-KW"/>
</dbReference>
<keyword evidence="10" id="KW-0614">Plasmid</keyword>
<evidence type="ECO:0000256" key="3">
    <source>
        <dbReference type="ARBA" id="ARBA00022723"/>
    </source>
</evidence>
<keyword evidence="11" id="KW-1185">Reference proteome</keyword>
<evidence type="ECO:0000256" key="5">
    <source>
        <dbReference type="ARBA" id="ARBA00022825"/>
    </source>
</evidence>
<dbReference type="HOGENOM" id="CLU_004005_0_0_0"/>
<proteinExistence type="predicted"/>
<evidence type="ECO:0000256" key="8">
    <source>
        <dbReference type="SAM" id="Phobius"/>
    </source>
</evidence>
<evidence type="ECO:0000256" key="7">
    <source>
        <dbReference type="ARBA" id="ARBA00023145"/>
    </source>
</evidence>
<dbReference type="OrthoDB" id="127592at2"/>
<dbReference type="KEGG" id="acm:AciX9_4200"/>
<evidence type="ECO:0000259" key="9">
    <source>
        <dbReference type="PROSITE" id="PS51695"/>
    </source>
</evidence>
<dbReference type="EMBL" id="CP002481">
    <property type="protein sequence ID" value="ADW70979.1"/>
    <property type="molecule type" value="Genomic_DNA"/>
</dbReference>
<reference evidence="11" key="1">
    <citation type="submission" date="2011-01" db="EMBL/GenBank/DDBJ databases">
        <title>Complete sequence of plasmid1 of Acidobacterium sp. MP5ACTX9.</title>
        <authorList>
            <consortium name="US DOE Joint Genome Institute"/>
            <person name="Lucas S."/>
            <person name="Copeland A."/>
            <person name="Lapidus A."/>
            <person name="Cheng J.-F."/>
            <person name="Goodwin L."/>
            <person name="Pitluck S."/>
            <person name="Teshima H."/>
            <person name="Detter J.C."/>
            <person name="Han C."/>
            <person name="Tapia R."/>
            <person name="Land M."/>
            <person name="Hauser L."/>
            <person name="Kyrpides N."/>
            <person name="Ivanova N."/>
            <person name="Ovchinnikova G."/>
            <person name="Pagani I."/>
            <person name="Rawat S.R."/>
            <person name="Mannisto M."/>
            <person name="Haggblom M.M."/>
            <person name="Woyke T."/>
        </authorList>
    </citation>
    <scope>NUCLEOTIDE SEQUENCE [LARGE SCALE GENOMIC DNA]</scope>
    <source>
        <strain evidence="11">MP5ACTX9</strain>
        <plasmid evidence="11">Plasmid pACIX901</plasmid>
    </source>
</reference>
<dbReference type="CDD" id="cd11377">
    <property type="entry name" value="Pro-peptidase_S53"/>
    <property type="match status" value="1"/>
</dbReference>
<feature type="transmembrane region" description="Helical" evidence="8">
    <location>
        <begin position="1610"/>
        <end position="1633"/>
    </location>
</feature>
<dbReference type="InterPro" id="IPR013783">
    <property type="entry name" value="Ig-like_fold"/>
</dbReference>
<evidence type="ECO:0000313" key="10">
    <source>
        <dbReference type="EMBL" id="ADW70979.1"/>
    </source>
</evidence>
<organism evidence="11">
    <name type="scientific">Granulicella tundricola (strain ATCC BAA-1859 / DSM 23138 / MP5ACTX9)</name>
    <dbReference type="NCBI Taxonomy" id="1198114"/>
    <lineage>
        <taxon>Bacteria</taxon>
        <taxon>Pseudomonadati</taxon>
        <taxon>Acidobacteriota</taxon>
        <taxon>Terriglobia</taxon>
        <taxon>Terriglobales</taxon>
        <taxon>Acidobacteriaceae</taxon>
        <taxon>Granulicella</taxon>
    </lineage>
</organism>
<keyword evidence="8" id="KW-0812">Transmembrane</keyword>
<dbReference type="PANTHER" id="PTHR14218">
    <property type="entry name" value="PROTEASE S8 TRIPEPTIDYL PEPTIDASE I CLN2"/>
    <property type="match status" value="1"/>
</dbReference>
<dbReference type="GO" id="GO:0008240">
    <property type="term" value="F:tripeptidyl-peptidase activity"/>
    <property type="evidence" value="ECO:0007669"/>
    <property type="project" value="TreeGrafter"/>
</dbReference>
<name>E8X695_GRATM</name>
<dbReference type="Gene3D" id="3.40.50.200">
    <property type="entry name" value="Peptidase S8/S53 domain"/>
    <property type="match status" value="1"/>
</dbReference>
<dbReference type="PANTHER" id="PTHR14218:SF15">
    <property type="entry name" value="TRIPEPTIDYL-PEPTIDASE 1"/>
    <property type="match status" value="1"/>
</dbReference>
<evidence type="ECO:0000256" key="2">
    <source>
        <dbReference type="ARBA" id="ARBA00022670"/>
    </source>
</evidence>
<dbReference type="InterPro" id="IPR030400">
    <property type="entry name" value="Sedolisin_dom"/>
</dbReference>
<dbReference type="GO" id="GO:0006508">
    <property type="term" value="P:proteolysis"/>
    <property type="evidence" value="ECO:0007669"/>
    <property type="project" value="UniProtKB-KW"/>
</dbReference>
<geneLocation type="plasmid" evidence="10 11">
    <name>pACIX901</name>
</geneLocation>
<evidence type="ECO:0000256" key="4">
    <source>
        <dbReference type="ARBA" id="ARBA00022801"/>
    </source>
</evidence>
<accession>E8X695</accession>
<dbReference type="SUPFAM" id="SSF54897">
    <property type="entry name" value="Protease propeptides/inhibitors"/>
    <property type="match status" value="1"/>
</dbReference>
<evidence type="ECO:0000256" key="1">
    <source>
        <dbReference type="ARBA" id="ARBA00001913"/>
    </source>
</evidence>
<evidence type="ECO:0000313" key="11">
    <source>
        <dbReference type="Proteomes" id="UP000000343"/>
    </source>
</evidence>
<sequence>MKASGFRCVRVCLVIPLSGLVKDTMVIRSLRSLFSFAAVAVLLLSGSSAVQAQASDAGSLSSAVAVPSRITAKVDNASRVTLGHTMHPLANAANDRGALADATPLNRIHVVLKRSDAQEASLKGLIGDLHNPSSASYHKWLTPDQFGKQFGPSDGDIAAVQTWLQSQGFAVGTLNAGHQTLEISGNAGVFKKAFGAEIHKYLVNGQTHFANASDPQIPAALAPVFGGFTSLNNFRLRSYAKALGEASYEPATKKVTPSWTTGDSSGVSFALSPADFAVQYDLPATSTGTTGAGQTIAIINDSNINVYLVNQYRSLFGLPVNAPTVIVEGQDPGVDGINNPAGPNGDSVEAYLDVELAGSVAPNAAIDLVIGADTELQTGLFLAAERAVYSNIAPIISLSFGGCEINQGTGNQFINSLWQQAAAQGITVLVSSGDNGSAGCDNDNTQDYAVSGHAVNGLGSTPYNVSVGGTDFYYSTYAQGIGSTVLTTQLGNYWSLTPNNSTPTTTIKQVIPEQPWNDSQYGLNIESAYQNSGGQDTSIAGGSGGPSTCGIYSTTGTTCSPYPKPSWQTGAGVPADGARDLPDVSLFAANGLNLSYYPICASDADCQPVAAGSTVQFYGVGGTSASTPAFGGIMALVNQLYGRQGQANYTLYPLATQFPAAFHDVTVGTNSVPCAIGSTNCIAVTNPITLGGTQEGQIGTGTTAQYNATAGYDPATGLGTIDTNVLLANWNKVTFAASTTTLTPSTTTFAHGTAVTISGGVTGKGTPTGTVALMTDSGTSSQQGLTDFTLASGNYTGSVTTLPGGTYNIFGVYSGDGTNGASTSGKTSVTVTPEAGALALDLLSGSVNSNGQIAPSVLGANASIQYGQYFSLSAIVAPTSALAADRSCTFAGNFACSAGFTRPTGNVVFSDSGTVANTAPLNAEGVTSYSYAPTVGSHSITAAYSGDPSYNAVTSSPAALTVTKNTPNLTYSTINVNNNGQVIGGQQSVITLLVENSISLNGLSAAPTGTVTVTGGPAGTPTSVTLTQSVDYYYGAPIGMATIIVPANATPGNYKISLTYNGDSNYVTNGGSVSLTFVAGSGLTSTTTGTLSAPSSTPAALEQVTVTIAGQSGKAAPTGTVYALVSDGNPNQNQNVLILNSAKLPTSTTSNVTVTLAFSSASLLQGTNTVTLFYAGDSTYNSSSGVVTIQNLLSDFTLTAATPSVKIPASGTVTDTLNIASTNGFTGSVALSCSATGGVTCTVNPTVTLTSGQTLPVTVTLNGAGVTTSGSYLATITGVDATGKYVHTAGIQAIVGAISTTPNFSLSPASSSVLVAIGATATDVVTVASLNTFNSAVTVTCAGVAGVTCTAAPATVTPASGGSATSTLTLTGVTAGTYSVVVTGTSGTLVHTANVSVTVTGPVVPDFTLTAASSTASITLGTAPTTTDVITVGVVNGFNSAVALTCAAPTGVTCALNPTSTTGAGTSTATLTGTVAGTYSVVVTGISGTLSHTATISVTVSAAPVPGFLLSANAQALSVVGGQSVQDGINVTAVNGFTGSVALTCSAPSGLTCSVAPASVTPGTAANLTITTTTSAAKLEGAPSGLFGVAGGTVLAGLVCLLIPGKKRRWPALLAVMFCAAALGMATGCGGGTPSNPSMNYNVSVSGTSGSITTATTVVVTVTTR</sequence>
<gene>
    <name evidence="10" type="ordered locus">AciX9_4200</name>
</gene>
<keyword evidence="8" id="KW-1133">Transmembrane helix</keyword>
<dbReference type="InterPro" id="IPR015366">
    <property type="entry name" value="S53_propep"/>
</dbReference>
<dbReference type="Proteomes" id="UP000000343">
    <property type="component" value="Plasmid pACIX901"/>
</dbReference>
<dbReference type="SUPFAM" id="SSF52743">
    <property type="entry name" value="Subtilisin-like"/>
    <property type="match status" value="1"/>
</dbReference>
<keyword evidence="4" id="KW-0378">Hydrolase</keyword>
<dbReference type="Pfam" id="PF09286">
    <property type="entry name" value="Pro-kuma_activ"/>
    <property type="match status" value="1"/>
</dbReference>
<keyword evidence="8" id="KW-0472">Membrane</keyword>